<evidence type="ECO:0000313" key="1">
    <source>
        <dbReference type="EMBL" id="JAV91588.1"/>
    </source>
</evidence>
<reference evidence="1" key="1">
    <citation type="journal article" date="2016" name="Sci. Rep.">
        <title>Molecular characterization of firefly nuptial gifts: a multi-omics approach sheds light on postcopulatory sexual selection.</title>
        <authorList>
            <person name="Al-Wathiqui N."/>
            <person name="Fallon T.R."/>
            <person name="South A."/>
            <person name="Weng J.K."/>
            <person name="Lewis S.M."/>
        </authorList>
    </citation>
    <scope>NUCLEOTIDE SEQUENCE</scope>
</reference>
<dbReference type="AlphaFoldDB" id="A0A1Y1N2E8"/>
<name>A0A1Y1N2E8_PHOPY</name>
<dbReference type="EMBL" id="GEZM01015506">
    <property type="protein sequence ID" value="JAV91588.1"/>
    <property type="molecule type" value="Transcribed_RNA"/>
</dbReference>
<organism evidence="1">
    <name type="scientific">Photinus pyralis</name>
    <name type="common">Common eastern firefly</name>
    <name type="synonym">Lampyris pyralis</name>
    <dbReference type="NCBI Taxonomy" id="7054"/>
    <lineage>
        <taxon>Eukaryota</taxon>
        <taxon>Metazoa</taxon>
        <taxon>Ecdysozoa</taxon>
        <taxon>Arthropoda</taxon>
        <taxon>Hexapoda</taxon>
        <taxon>Insecta</taxon>
        <taxon>Pterygota</taxon>
        <taxon>Neoptera</taxon>
        <taxon>Endopterygota</taxon>
        <taxon>Coleoptera</taxon>
        <taxon>Polyphaga</taxon>
        <taxon>Elateriformia</taxon>
        <taxon>Elateroidea</taxon>
        <taxon>Lampyridae</taxon>
        <taxon>Lampyrinae</taxon>
        <taxon>Photinus</taxon>
    </lineage>
</organism>
<protein>
    <submittedName>
        <fullName evidence="1">Uncharacterized protein</fullName>
    </submittedName>
</protein>
<proteinExistence type="predicted"/>
<sequence>MPGCSLYGRIGNTYGRLDIIGQGIGRIERHLSSSCSSGMDNNHYSLENVYGTVDGTGRISKVSVQWLLVNKWLPMWISNTSNGMDYKVLNFLVDENDDNDDGVR</sequence>
<dbReference type="EMBL" id="GEZM01015507">
    <property type="protein sequence ID" value="JAV91585.1"/>
    <property type="molecule type" value="Transcribed_RNA"/>
</dbReference>
<accession>A0A1Y1N2E8</accession>